<reference evidence="2" key="1">
    <citation type="journal article" date="2014" name="Front. Microbiol.">
        <title>High frequency of phylogenetically diverse reductive dehalogenase-homologous genes in deep subseafloor sedimentary metagenomes.</title>
        <authorList>
            <person name="Kawai M."/>
            <person name="Futagami T."/>
            <person name="Toyoda A."/>
            <person name="Takaki Y."/>
            <person name="Nishi S."/>
            <person name="Hori S."/>
            <person name="Arai W."/>
            <person name="Tsubouchi T."/>
            <person name="Morono Y."/>
            <person name="Uchiyama I."/>
            <person name="Ito T."/>
            <person name="Fujiyama A."/>
            <person name="Inagaki F."/>
            <person name="Takami H."/>
        </authorList>
    </citation>
    <scope>NUCLEOTIDE SEQUENCE</scope>
    <source>
        <strain evidence="2">Expedition CK06-06</strain>
    </source>
</reference>
<gene>
    <name evidence="2" type="ORF">S12H4_62996</name>
</gene>
<name>X1V057_9ZZZZ</name>
<dbReference type="EMBL" id="BARW01042564">
    <property type="protein sequence ID" value="GAJ23084.1"/>
    <property type="molecule type" value="Genomic_DNA"/>
</dbReference>
<dbReference type="GO" id="GO:0003677">
    <property type="term" value="F:DNA binding"/>
    <property type="evidence" value="ECO:0007669"/>
    <property type="project" value="InterPro"/>
</dbReference>
<evidence type="ECO:0000313" key="2">
    <source>
        <dbReference type="EMBL" id="GAJ23084.1"/>
    </source>
</evidence>
<proteinExistence type="predicted"/>
<dbReference type="AlphaFoldDB" id="X1V057"/>
<evidence type="ECO:0000259" key="1">
    <source>
        <dbReference type="Pfam" id="PF24844"/>
    </source>
</evidence>
<dbReference type="PANTHER" id="PTHR42210:SF1">
    <property type="entry name" value="DNA POLYMERASE II LARGE SUBUNIT"/>
    <property type="match status" value="1"/>
</dbReference>
<feature type="domain" description="DNA polymerase II large subunit DP2 central" evidence="1">
    <location>
        <begin position="4"/>
        <end position="47"/>
    </location>
</feature>
<dbReference type="GO" id="GO:0006260">
    <property type="term" value="P:DNA replication"/>
    <property type="evidence" value="ECO:0007669"/>
    <property type="project" value="InterPro"/>
</dbReference>
<dbReference type="InterPro" id="IPR004475">
    <property type="entry name" value="PolC_DP2"/>
</dbReference>
<comment type="caution">
    <text evidence="2">The sequence shown here is derived from an EMBL/GenBank/DDBJ whole genome shotgun (WGS) entry which is preliminary data.</text>
</comment>
<dbReference type="InterPro" id="IPR056171">
    <property type="entry name" value="PolC_DP2_central_dom"/>
</dbReference>
<organism evidence="2">
    <name type="scientific">marine sediment metagenome</name>
    <dbReference type="NCBI Taxonomy" id="412755"/>
    <lineage>
        <taxon>unclassified sequences</taxon>
        <taxon>metagenomes</taxon>
        <taxon>ecological metagenomes</taxon>
    </lineage>
</organism>
<sequence length="59" mass="6744">TFPNIEKILFLGDILFGFGEFAENNHRLVPSGYVEEWWALELENALVVKGNVNSEISEF</sequence>
<feature type="non-terminal residue" evidence="2">
    <location>
        <position position="59"/>
    </location>
</feature>
<dbReference type="GO" id="GO:0003887">
    <property type="term" value="F:DNA-directed DNA polymerase activity"/>
    <property type="evidence" value="ECO:0007669"/>
    <property type="project" value="InterPro"/>
</dbReference>
<feature type="non-terminal residue" evidence="2">
    <location>
        <position position="1"/>
    </location>
</feature>
<protein>
    <recommendedName>
        <fullName evidence="1">DNA polymerase II large subunit DP2 central domain-containing protein</fullName>
    </recommendedName>
</protein>
<dbReference type="Pfam" id="PF24844">
    <property type="entry name" value="PolC_DP2_central"/>
    <property type="match status" value="1"/>
</dbReference>
<accession>X1V057</accession>
<dbReference type="PANTHER" id="PTHR42210">
    <property type="entry name" value="DNA POLYMERASE II LARGE SUBUNIT"/>
    <property type="match status" value="1"/>
</dbReference>